<dbReference type="AlphaFoldDB" id="A0A915IW57"/>
<reference evidence="2" key="1">
    <citation type="submission" date="2022-11" db="UniProtKB">
        <authorList>
            <consortium name="WormBaseParasite"/>
        </authorList>
    </citation>
    <scope>IDENTIFICATION</scope>
</reference>
<protein>
    <submittedName>
        <fullName evidence="2">Uncharacterized protein</fullName>
    </submittedName>
</protein>
<accession>A0A915IW57</accession>
<sequence>MIICYQLLRGFLGSTGAVKPMANVMVFRKKNDELLEDQACWRIEITNFLSSLQSALKQSTGLV</sequence>
<organism evidence="1 2">
    <name type="scientific">Romanomermis culicivorax</name>
    <name type="common">Nematode worm</name>
    <dbReference type="NCBI Taxonomy" id="13658"/>
    <lineage>
        <taxon>Eukaryota</taxon>
        <taxon>Metazoa</taxon>
        <taxon>Ecdysozoa</taxon>
        <taxon>Nematoda</taxon>
        <taxon>Enoplea</taxon>
        <taxon>Dorylaimia</taxon>
        <taxon>Mermithida</taxon>
        <taxon>Mermithoidea</taxon>
        <taxon>Mermithidae</taxon>
        <taxon>Romanomermis</taxon>
    </lineage>
</organism>
<dbReference type="WBParaSite" id="nRc.2.0.1.t18057-RA">
    <property type="protein sequence ID" value="nRc.2.0.1.t18057-RA"/>
    <property type="gene ID" value="nRc.2.0.1.g18057"/>
</dbReference>
<name>A0A915IW57_ROMCU</name>
<proteinExistence type="predicted"/>
<evidence type="ECO:0000313" key="2">
    <source>
        <dbReference type="WBParaSite" id="nRc.2.0.1.t18057-RA"/>
    </source>
</evidence>
<keyword evidence="1" id="KW-1185">Reference proteome</keyword>
<dbReference type="Proteomes" id="UP000887565">
    <property type="component" value="Unplaced"/>
</dbReference>
<evidence type="ECO:0000313" key="1">
    <source>
        <dbReference type="Proteomes" id="UP000887565"/>
    </source>
</evidence>